<dbReference type="SUPFAM" id="SSF54523">
    <property type="entry name" value="Pili subunits"/>
    <property type="match status" value="1"/>
</dbReference>
<keyword evidence="1" id="KW-0472">Membrane</keyword>
<comment type="caution">
    <text evidence="3">The sequence shown here is derived from an EMBL/GenBank/DDBJ whole genome shotgun (WGS) entry which is preliminary data.</text>
</comment>
<dbReference type="Pfam" id="PF07963">
    <property type="entry name" value="N_methyl"/>
    <property type="match status" value="1"/>
</dbReference>
<reference evidence="3 4" key="1">
    <citation type="submission" date="2020-08" db="EMBL/GenBank/DDBJ databases">
        <title>Genomic Encyclopedia of Type Strains, Phase IV (KMG-IV): sequencing the most valuable type-strain genomes for metagenomic binning, comparative biology and taxonomic classification.</title>
        <authorList>
            <person name="Goeker M."/>
        </authorList>
    </citation>
    <scope>NUCLEOTIDE SEQUENCE [LARGE SCALE GENOMIC DNA]</scope>
    <source>
        <strain evidence="3 4">DSM 23562</strain>
    </source>
</reference>
<dbReference type="InterPro" id="IPR011453">
    <property type="entry name" value="DUF1559"/>
</dbReference>
<evidence type="ECO:0000259" key="2">
    <source>
        <dbReference type="Pfam" id="PF07596"/>
    </source>
</evidence>
<gene>
    <name evidence="3" type="ORF">HNQ39_001808</name>
</gene>
<keyword evidence="1" id="KW-1133">Transmembrane helix</keyword>
<evidence type="ECO:0000313" key="4">
    <source>
        <dbReference type="Proteomes" id="UP000520814"/>
    </source>
</evidence>
<dbReference type="Pfam" id="PF07596">
    <property type="entry name" value="SBP_bac_10"/>
    <property type="match status" value="1"/>
</dbReference>
<dbReference type="InterPro" id="IPR012902">
    <property type="entry name" value="N_methyl_site"/>
</dbReference>
<accession>A0A7W9SNR9</accession>
<dbReference type="Gene3D" id="3.30.700.10">
    <property type="entry name" value="Glycoprotein, Type 4 Pilin"/>
    <property type="match status" value="1"/>
</dbReference>
<dbReference type="EMBL" id="JACHGW010000002">
    <property type="protein sequence ID" value="MBB6050017.1"/>
    <property type="molecule type" value="Genomic_DNA"/>
</dbReference>
<organism evidence="3 4">
    <name type="scientific">Armatimonas rosea</name>
    <dbReference type="NCBI Taxonomy" id="685828"/>
    <lineage>
        <taxon>Bacteria</taxon>
        <taxon>Bacillati</taxon>
        <taxon>Armatimonadota</taxon>
        <taxon>Armatimonadia</taxon>
        <taxon>Armatimonadales</taxon>
        <taxon>Armatimonadaceae</taxon>
        <taxon>Armatimonas</taxon>
    </lineage>
</organism>
<dbReference type="InterPro" id="IPR045584">
    <property type="entry name" value="Pilin-like"/>
</dbReference>
<keyword evidence="4" id="KW-1185">Reference proteome</keyword>
<evidence type="ECO:0000256" key="1">
    <source>
        <dbReference type="SAM" id="Phobius"/>
    </source>
</evidence>
<sequence length="230" mass="25109">MHSSRRSAFTLIELLVVIAIIAILAAILFPVFAQAREKARQTSCLSNLKQYSLANLMYVQDYDETFPMSAYLNVSCVATFYWAVAPYVKNDQITQCPSEKDAMNVQLLTGAPCPNTPPMNSYVVNPALYASGFVPNVATLSLASVSRPAETVMHYDGNTNTTQQQIVQARHQNMFDASFVDGHAKAMQATQTGTTQQFTVMGPGKQLKVYRVGANGGFYAGQSECNGIPQ</sequence>
<dbReference type="Proteomes" id="UP000520814">
    <property type="component" value="Unassembled WGS sequence"/>
</dbReference>
<dbReference type="PANTHER" id="PTHR30093">
    <property type="entry name" value="GENERAL SECRETION PATHWAY PROTEIN G"/>
    <property type="match status" value="1"/>
</dbReference>
<dbReference type="RefSeq" id="WP_184194166.1">
    <property type="nucleotide sequence ID" value="NZ_JACHGW010000002.1"/>
</dbReference>
<dbReference type="AlphaFoldDB" id="A0A7W9SNR9"/>
<keyword evidence="1" id="KW-0812">Transmembrane</keyword>
<feature type="domain" description="DUF1559" evidence="2">
    <location>
        <begin position="34"/>
        <end position="170"/>
    </location>
</feature>
<protein>
    <submittedName>
        <fullName evidence="3">Prepilin-type N-terminal cleavage/methylation domain-containing protein/prepilin-type processing-associated H-X9-DG protein</fullName>
    </submittedName>
</protein>
<evidence type="ECO:0000313" key="3">
    <source>
        <dbReference type="EMBL" id="MBB6050017.1"/>
    </source>
</evidence>
<feature type="transmembrane region" description="Helical" evidence="1">
    <location>
        <begin position="12"/>
        <end position="33"/>
    </location>
</feature>
<dbReference type="NCBIfam" id="TIGR02532">
    <property type="entry name" value="IV_pilin_GFxxxE"/>
    <property type="match status" value="1"/>
</dbReference>
<proteinExistence type="predicted"/>
<name>A0A7W9SNR9_ARMRO</name>